<dbReference type="KEGG" id="sfer:NCTC12278_01101"/>
<reference evidence="1 2" key="1">
    <citation type="submission" date="2018-06" db="EMBL/GenBank/DDBJ databases">
        <authorList>
            <consortium name="Pathogen Informatics"/>
            <person name="Doyle S."/>
        </authorList>
    </citation>
    <scope>NUCLEOTIDE SEQUENCE [LARGE SCALE GENOMIC DNA]</scope>
    <source>
        <strain evidence="1 2">NCTC12278</strain>
    </source>
</reference>
<dbReference type="Proteomes" id="UP000249495">
    <property type="component" value="Chromosome 1"/>
</dbReference>
<keyword evidence="2" id="KW-1185">Reference proteome</keyword>
<protein>
    <submittedName>
        <fullName evidence="1">Lipase</fullName>
    </submittedName>
</protein>
<accession>A0A2X3XZF3</accession>
<evidence type="ECO:0000313" key="2">
    <source>
        <dbReference type="Proteomes" id="UP000249495"/>
    </source>
</evidence>
<organism evidence="1 2">
    <name type="scientific">Streptococcus ferus</name>
    <dbReference type="NCBI Taxonomy" id="1345"/>
    <lineage>
        <taxon>Bacteria</taxon>
        <taxon>Bacillati</taxon>
        <taxon>Bacillota</taxon>
        <taxon>Bacilli</taxon>
        <taxon>Lactobacillales</taxon>
        <taxon>Streptococcaceae</taxon>
        <taxon>Streptococcus</taxon>
    </lineage>
</organism>
<dbReference type="OrthoDB" id="2413412at2"/>
<gene>
    <name evidence="1" type="ORF">NCTC12278_01101</name>
</gene>
<evidence type="ECO:0000313" key="1">
    <source>
        <dbReference type="EMBL" id="SQF40531.1"/>
    </source>
</evidence>
<dbReference type="AlphaFoldDB" id="A0A2X3XZF3"/>
<dbReference type="EMBL" id="LS483343">
    <property type="protein sequence ID" value="SQF40531.1"/>
    <property type="molecule type" value="Genomic_DNA"/>
</dbReference>
<proteinExistence type="predicted"/>
<dbReference type="RefSeq" id="WP_018029955.1">
    <property type="nucleotide sequence ID" value="NZ_LS483343.1"/>
</dbReference>
<sequence length="82" mass="9396">MSTVSTTGSLIPSLDALNLSYQVERVRMNYPNIDNTRNLLKRVREETAIPQNLSYVDDFYDSGTVFQVIEDRRMFSLLAAFS</sequence>
<dbReference type="STRING" id="1123303.GCA_000372425_00626"/>
<name>A0A2X3XZF3_9STRE</name>